<reference evidence="2 3" key="1">
    <citation type="submission" date="2016-10" db="EMBL/GenBank/DDBJ databases">
        <title>Comparative genomics of Bacillus thuringiensis reveals a path to pathogens against multiple invertebrate hosts.</title>
        <authorList>
            <person name="Zheng J."/>
            <person name="Gao Q."/>
            <person name="Liu H."/>
            <person name="Peng D."/>
            <person name="Ruan L."/>
            <person name="Sun M."/>
        </authorList>
    </citation>
    <scope>NUCLEOTIDE SEQUENCE [LARGE SCALE GENOMIC DNA]</scope>
    <source>
        <strain evidence="2">BGSC 4BB1</strain>
    </source>
</reference>
<evidence type="ECO:0000259" key="1">
    <source>
        <dbReference type="Pfam" id="PF22522"/>
    </source>
</evidence>
<dbReference type="Pfam" id="PF22522">
    <property type="entry name" value="DUF6998"/>
    <property type="match status" value="1"/>
</dbReference>
<dbReference type="Proteomes" id="UP000194733">
    <property type="component" value="Unassembled WGS sequence"/>
</dbReference>
<organism evidence="2 3">
    <name type="scientific">Bacillus thuringiensis serovar sooncheon</name>
    <dbReference type="NCBI Taxonomy" id="180891"/>
    <lineage>
        <taxon>Bacteria</taxon>
        <taxon>Bacillati</taxon>
        <taxon>Bacillota</taxon>
        <taxon>Bacilli</taxon>
        <taxon>Bacillales</taxon>
        <taxon>Bacillaceae</taxon>
        <taxon>Bacillus</taxon>
        <taxon>Bacillus cereus group</taxon>
    </lineage>
</organism>
<sequence length="164" mass="19126">MISEEEYENMTIADGLKEYSKLMRMFKKRGATRTNNFVGDMGETVAIEHYCNSPSLPNLRLVEIGMKHIDAISDTNERYSIKATRTNMTSVFNGLNDPDSNMPQPQLFEYVVIVLFEKDMILKAIYELNWEAFMSLKKWNTSKRAYYLIVSNVLKRKAKIIYEQ</sequence>
<name>A0A9Q5X2G1_BACTU</name>
<dbReference type="AlphaFoldDB" id="A0A9Q5X2G1"/>
<feature type="domain" description="DUF6998" evidence="1">
    <location>
        <begin position="20"/>
        <end position="153"/>
    </location>
</feature>
<proteinExistence type="predicted"/>
<comment type="caution">
    <text evidence="2">The sequence shown here is derived from an EMBL/GenBank/DDBJ whole genome shotgun (WGS) entry which is preliminary data.</text>
</comment>
<gene>
    <name evidence="2" type="ORF">BK724_26155</name>
</gene>
<protein>
    <recommendedName>
        <fullName evidence="1">DUF6998 domain-containing protein</fullName>
    </recommendedName>
</protein>
<accession>A0A9Q5X2G1</accession>
<evidence type="ECO:0000313" key="3">
    <source>
        <dbReference type="Proteomes" id="UP000194733"/>
    </source>
</evidence>
<dbReference type="InterPro" id="IPR054267">
    <property type="entry name" value="DUF6998"/>
</dbReference>
<dbReference type="EMBL" id="NFCY01000031">
    <property type="protein sequence ID" value="OTX42275.1"/>
    <property type="molecule type" value="Genomic_DNA"/>
</dbReference>
<evidence type="ECO:0000313" key="2">
    <source>
        <dbReference type="EMBL" id="OTX42275.1"/>
    </source>
</evidence>